<keyword evidence="1" id="KW-0472">Membrane</keyword>
<name>A0A0E9W7Z1_ANGAN</name>
<accession>A0A0E9W7Z1</accession>
<proteinExistence type="predicted"/>
<dbReference type="EMBL" id="GBXM01022979">
    <property type="protein sequence ID" value="JAH85598.1"/>
    <property type="molecule type" value="Transcribed_RNA"/>
</dbReference>
<protein>
    <submittedName>
        <fullName evidence="2">Uncharacterized protein</fullName>
    </submittedName>
</protein>
<sequence length="46" mass="5673">MYMYIKYGFLYIADICNVFFRSFAGYRDVFTFLSFIFLFFLTQKSH</sequence>
<keyword evidence="1" id="KW-1133">Transmembrane helix</keyword>
<feature type="transmembrane region" description="Helical" evidence="1">
    <location>
        <begin position="20"/>
        <end position="41"/>
    </location>
</feature>
<organism evidence="2">
    <name type="scientific">Anguilla anguilla</name>
    <name type="common">European freshwater eel</name>
    <name type="synonym">Muraena anguilla</name>
    <dbReference type="NCBI Taxonomy" id="7936"/>
    <lineage>
        <taxon>Eukaryota</taxon>
        <taxon>Metazoa</taxon>
        <taxon>Chordata</taxon>
        <taxon>Craniata</taxon>
        <taxon>Vertebrata</taxon>
        <taxon>Euteleostomi</taxon>
        <taxon>Actinopterygii</taxon>
        <taxon>Neopterygii</taxon>
        <taxon>Teleostei</taxon>
        <taxon>Anguilliformes</taxon>
        <taxon>Anguillidae</taxon>
        <taxon>Anguilla</taxon>
    </lineage>
</organism>
<dbReference type="AlphaFoldDB" id="A0A0E9W7Z1"/>
<reference evidence="2" key="2">
    <citation type="journal article" date="2015" name="Fish Shellfish Immunol.">
        <title>Early steps in the European eel (Anguilla anguilla)-Vibrio vulnificus interaction in the gills: Role of the RtxA13 toxin.</title>
        <authorList>
            <person name="Callol A."/>
            <person name="Pajuelo D."/>
            <person name="Ebbesson L."/>
            <person name="Teles M."/>
            <person name="MacKenzie S."/>
            <person name="Amaro C."/>
        </authorList>
    </citation>
    <scope>NUCLEOTIDE SEQUENCE</scope>
</reference>
<reference evidence="2" key="1">
    <citation type="submission" date="2014-11" db="EMBL/GenBank/DDBJ databases">
        <authorList>
            <person name="Amaro Gonzalez C."/>
        </authorList>
    </citation>
    <scope>NUCLEOTIDE SEQUENCE</scope>
</reference>
<evidence type="ECO:0000256" key="1">
    <source>
        <dbReference type="SAM" id="Phobius"/>
    </source>
</evidence>
<keyword evidence="1" id="KW-0812">Transmembrane</keyword>
<evidence type="ECO:0000313" key="2">
    <source>
        <dbReference type="EMBL" id="JAH85598.1"/>
    </source>
</evidence>